<protein>
    <submittedName>
        <fullName evidence="3">Uncharacterized protein</fullName>
    </submittedName>
</protein>
<feature type="coiled-coil region" evidence="1">
    <location>
        <begin position="16"/>
        <end position="43"/>
    </location>
</feature>
<feature type="region of interest" description="Disordered" evidence="2">
    <location>
        <begin position="58"/>
        <end position="165"/>
    </location>
</feature>
<evidence type="ECO:0000313" key="4">
    <source>
        <dbReference type="Proteomes" id="UP000719412"/>
    </source>
</evidence>
<feature type="compositionally biased region" description="Acidic residues" evidence="2">
    <location>
        <begin position="78"/>
        <end position="92"/>
    </location>
</feature>
<dbReference type="AlphaFoldDB" id="A0A8J6HJ85"/>
<accession>A0A8J6HJ85</accession>
<sequence>MATACQSLVQLPQEDLQKLLAEVTALRQEVLFLREEREVHQQRLALSDARIQVLEEGQKVTDVSPPTSPAHPVQAEPSDSEIEMEETVEPAEEAPFTLVQGKHQRKRPPPESAPMTQAVKSGPSGEPSQARAPKMPKLPTPEVPQTQTTQPALVKPVTQQKPPAESKIPPVIIRDASKWSSLSQAMVQKKINFSKARSCVDGIRVNPVTVDDFRSMTRLFEARGMALSHLRPLRGKDTPSRAPNGAGGNQRRRRQSRPGESRSGA</sequence>
<organism evidence="3 4">
    <name type="scientific">Tenebrio molitor</name>
    <name type="common">Yellow mealworm beetle</name>
    <dbReference type="NCBI Taxonomy" id="7067"/>
    <lineage>
        <taxon>Eukaryota</taxon>
        <taxon>Metazoa</taxon>
        <taxon>Ecdysozoa</taxon>
        <taxon>Arthropoda</taxon>
        <taxon>Hexapoda</taxon>
        <taxon>Insecta</taxon>
        <taxon>Pterygota</taxon>
        <taxon>Neoptera</taxon>
        <taxon>Endopterygota</taxon>
        <taxon>Coleoptera</taxon>
        <taxon>Polyphaga</taxon>
        <taxon>Cucujiformia</taxon>
        <taxon>Tenebrionidae</taxon>
        <taxon>Tenebrio</taxon>
    </lineage>
</organism>
<name>A0A8J6HJ85_TENMO</name>
<comment type="caution">
    <text evidence="3">The sequence shown here is derived from an EMBL/GenBank/DDBJ whole genome shotgun (WGS) entry which is preliminary data.</text>
</comment>
<keyword evidence="1" id="KW-0175">Coiled coil</keyword>
<feature type="region of interest" description="Disordered" evidence="2">
    <location>
        <begin position="228"/>
        <end position="265"/>
    </location>
</feature>
<evidence type="ECO:0000256" key="1">
    <source>
        <dbReference type="SAM" id="Coils"/>
    </source>
</evidence>
<evidence type="ECO:0000313" key="3">
    <source>
        <dbReference type="EMBL" id="KAH0815353.1"/>
    </source>
</evidence>
<dbReference type="EMBL" id="JABDTM020023193">
    <property type="protein sequence ID" value="KAH0815353.1"/>
    <property type="molecule type" value="Genomic_DNA"/>
</dbReference>
<dbReference type="Proteomes" id="UP000719412">
    <property type="component" value="Unassembled WGS sequence"/>
</dbReference>
<evidence type="ECO:0000256" key="2">
    <source>
        <dbReference type="SAM" id="MobiDB-lite"/>
    </source>
</evidence>
<keyword evidence="4" id="KW-1185">Reference proteome</keyword>
<reference evidence="3" key="2">
    <citation type="submission" date="2021-08" db="EMBL/GenBank/DDBJ databases">
        <authorList>
            <person name="Eriksson T."/>
        </authorList>
    </citation>
    <scope>NUCLEOTIDE SEQUENCE</scope>
    <source>
        <strain evidence="3">Stoneville</strain>
        <tissue evidence="3">Whole head</tissue>
    </source>
</reference>
<reference evidence="3" key="1">
    <citation type="journal article" date="2020" name="J Insects Food Feed">
        <title>The yellow mealworm (Tenebrio molitor) genome: a resource for the emerging insects as food and feed industry.</title>
        <authorList>
            <person name="Eriksson T."/>
            <person name="Andere A."/>
            <person name="Kelstrup H."/>
            <person name="Emery V."/>
            <person name="Picard C."/>
        </authorList>
    </citation>
    <scope>NUCLEOTIDE SEQUENCE</scope>
    <source>
        <strain evidence="3">Stoneville</strain>
        <tissue evidence="3">Whole head</tissue>
    </source>
</reference>
<proteinExistence type="predicted"/>
<gene>
    <name evidence="3" type="ORF">GEV33_007438</name>
</gene>